<dbReference type="EMBL" id="BPMK01000011">
    <property type="protein sequence ID" value="GIZ52551.1"/>
    <property type="molecule type" value="Genomic_DNA"/>
</dbReference>
<proteinExistence type="predicted"/>
<feature type="transmembrane region" description="Helical" evidence="6">
    <location>
        <begin position="280"/>
        <end position="303"/>
    </location>
</feature>
<dbReference type="SUPFAM" id="SSF82866">
    <property type="entry name" value="Multidrug efflux transporter AcrB transmembrane domain"/>
    <property type="match status" value="2"/>
</dbReference>
<dbReference type="RefSeq" id="WP_220808965.1">
    <property type="nucleotide sequence ID" value="NZ_BPMK01000011.1"/>
</dbReference>
<keyword evidence="3 6" id="KW-0812">Transmembrane</keyword>
<feature type="transmembrane region" description="Helical" evidence="6">
    <location>
        <begin position="374"/>
        <end position="393"/>
    </location>
</feature>
<keyword evidence="4 6" id="KW-1133">Transmembrane helix</keyword>
<feature type="transmembrane region" description="Helical" evidence="6">
    <location>
        <begin position="768"/>
        <end position="789"/>
    </location>
</feature>
<evidence type="ECO:0000313" key="8">
    <source>
        <dbReference type="EMBL" id="GIZ52551.1"/>
    </source>
</evidence>
<gene>
    <name evidence="8" type="primary">actII-3</name>
    <name evidence="8" type="ORF">NCCP691_25650</name>
</gene>
<keyword evidence="2" id="KW-1003">Cell membrane</keyword>
<protein>
    <submittedName>
        <fullName evidence="8">Membrane protein</fullName>
    </submittedName>
</protein>
<evidence type="ECO:0000256" key="4">
    <source>
        <dbReference type="ARBA" id="ARBA00022989"/>
    </source>
</evidence>
<feature type="transmembrane region" description="Helical" evidence="6">
    <location>
        <begin position="309"/>
        <end position="328"/>
    </location>
</feature>
<evidence type="ECO:0000256" key="6">
    <source>
        <dbReference type="SAM" id="Phobius"/>
    </source>
</evidence>
<dbReference type="Gene3D" id="1.20.1640.10">
    <property type="entry name" value="Multidrug efflux transporter AcrB transmembrane domain"/>
    <property type="match status" value="2"/>
</dbReference>
<evidence type="ECO:0000256" key="3">
    <source>
        <dbReference type="ARBA" id="ARBA00022692"/>
    </source>
</evidence>
<reference evidence="8 9" key="1">
    <citation type="journal article" date="2022" name="Int. J. Syst. Evol. Microbiol.">
        <title>Noviherbaspirillum aridicola sp. nov., isolated from an arid soil in Pakistan.</title>
        <authorList>
            <person name="Khan I.U."/>
            <person name="Saqib M."/>
            <person name="Amin A."/>
            <person name="Hussain F."/>
            <person name="Li L."/>
            <person name="Liu Y.H."/>
            <person name="Fang B.Z."/>
            <person name="Ahmed I."/>
            <person name="Li W.J."/>
        </authorList>
    </citation>
    <scope>NUCLEOTIDE SEQUENCE [LARGE SCALE GENOMIC DNA]</scope>
    <source>
        <strain evidence="8 9">NCCP-691</strain>
    </source>
</reference>
<dbReference type="PANTHER" id="PTHR33406">
    <property type="entry name" value="MEMBRANE PROTEIN MJ1562-RELATED"/>
    <property type="match status" value="1"/>
</dbReference>
<feature type="transmembrane region" description="Helical" evidence="6">
    <location>
        <begin position="257"/>
        <end position="273"/>
    </location>
</feature>
<feature type="domain" description="Membrane transport protein MMPL" evidence="7">
    <location>
        <begin position="614"/>
        <end position="787"/>
    </location>
</feature>
<sequence length="798" mass="83341">MKHAASSRRRIAIAAWLTGLLLCGVVIARSSFTADLSAFLPKSPTREQQVLLDQLSDGVVSRLMLIGLEGGDPAARAGVSRGMAARLRRDPAFAAVNNGEPVHAEKDRAFLFDNRYLLSAAVRPERFSAEGMRAAIQDSIDLLASPAGMMVRQLLPRDPTGEMVQLFTQLNAGGRPTLSEGAWASRDGQRALLLVQTVASGSDTDGQERALASVRAAFEAAVAASQPRASAVRMEATGPGVFSVISRATIEQEVKRLSVLGTVVIAVLLLLVYRSFTALALGMLPVVSGAFVGVAAVSLGFGIVHGLTLGFGTTLIGEAVDYSIYLFVQSRQADQGSQEAWVRDFWPTIRLGVLTSIAGFASLLLSDFPGLAQLGLYSIAGLLAAAAVTRFVLPHLLPAGFRVRDVSALGLRLQAAARMAPALRLPVLLLALASCALVYHQRASLWNPELAALSPVPARDQAVDAMLRADMGAPDVRSMVVATAASREAALQAAEAVGVQLDRLVAEGRLAAYESPARYLPSEATQRARLASLPEIAGDSDLREAIAGLPVRAEVLRPFVADLAAARAGGLIDRSDLDGTSFALAVDSLLFQRDSRWLALMPLTAAAGSDAIDARAVSAAIAASSTPDTLYVDLKVESDRLYAGYMKQAVLLSLAGVAVILLLLWWSLRSLRAVGRVVLPLAATVAVVLGMLVLGGHKLNILHLIGMLLVVAVGSNYALFFSAPGGGQDAHGGIAASLPPATLTSLAFANFTTVVGFGMLALSEVPVLNAIGSTVGPGAVLALVFAAAFSGRRPRGGG</sequence>
<evidence type="ECO:0000313" key="9">
    <source>
        <dbReference type="Proteomes" id="UP000887222"/>
    </source>
</evidence>
<keyword evidence="9" id="KW-1185">Reference proteome</keyword>
<name>A0ABQ4Q6C9_9BURK</name>
<organism evidence="8 9">
    <name type="scientific">Noviherbaspirillum aridicola</name>
    <dbReference type="NCBI Taxonomy" id="2849687"/>
    <lineage>
        <taxon>Bacteria</taxon>
        <taxon>Pseudomonadati</taxon>
        <taxon>Pseudomonadota</taxon>
        <taxon>Betaproteobacteria</taxon>
        <taxon>Burkholderiales</taxon>
        <taxon>Oxalobacteraceae</taxon>
        <taxon>Noviherbaspirillum</taxon>
    </lineage>
</organism>
<feature type="domain" description="Membrane transport protein MMPL" evidence="7">
    <location>
        <begin position="179"/>
        <end position="397"/>
    </location>
</feature>
<evidence type="ECO:0000256" key="1">
    <source>
        <dbReference type="ARBA" id="ARBA00004651"/>
    </source>
</evidence>
<comment type="subcellular location">
    <subcellularLocation>
        <location evidence="1">Cell membrane</location>
        <topology evidence="1">Multi-pass membrane protein</topology>
    </subcellularLocation>
</comment>
<accession>A0ABQ4Q6C9</accession>
<feature type="transmembrane region" description="Helical" evidence="6">
    <location>
        <begin position="741"/>
        <end position="762"/>
    </location>
</feature>
<feature type="transmembrane region" description="Helical" evidence="6">
    <location>
        <begin position="645"/>
        <end position="665"/>
    </location>
</feature>
<feature type="transmembrane region" description="Helical" evidence="6">
    <location>
        <begin position="701"/>
        <end position="720"/>
    </location>
</feature>
<comment type="caution">
    <text evidence="8">The sequence shown here is derived from an EMBL/GenBank/DDBJ whole genome shotgun (WGS) entry which is preliminary data.</text>
</comment>
<evidence type="ECO:0000256" key="2">
    <source>
        <dbReference type="ARBA" id="ARBA00022475"/>
    </source>
</evidence>
<evidence type="ECO:0000259" key="7">
    <source>
        <dbReference type="Pfam" id="PF03176"/>
    </source>
</evidence>
<evidence type="ECO:0000256" key="5">
    <source>
        <dbReference type="ARBA" id="ARBA00023136"/>
    </source>
</evidence>
<feature type="transmembrane region" description="Helical" evidence="6">
    <location>
        <begin position="349"/>
        <end position="368"/>
    </location>
</feature>
<dbReference type="Proteomes" id="UP000887222">
    <property type="component" value="Unassembled WGS sequence"/>
</dbReference>
<dbReference type="InterPro" id="IPR004869">
    <property type="entry name" value="MMPL_dom"/>
</dbReference>
<dbReference type="Pfam" id="PF03176">
    <property type="entry name" value="MMPL"/>
    <property type="match status" value="2"/>
</dbReference>
<dbReference type="PANTHER" id="PTHR33406:SF13">
    <property type="entry name" value="MEMBRANE PROTEIN YDFJ"/>
    <property type="match status" value="1"/>
</dbReference>
<feature type="transmembrane region" description="Helical" evidence="6">
    <location>
        <begin position="677"/>
        <end position="695"/>
    </location>
</feature>
<dbReference type="InterPro" id="IPR050545">
    <property type="entry name" value="Mycobact_MmpL"/>
</dbReference>
<keyword evidence="5 6" id="KW-0472">Membrane</keyword>